<keyword evidence="1" id="KW-0732">Signal</keyword>
<evidence type="ECO:0000256" key="1">
    <source>
        <dbReference type="SAM" id="SignalP"/>
    </source>
</evidence>
<protein>
    <recommendedName>
        <fullName evidence="4">YARHG domain-containing protein</fullName>
    </recommendedName>
</protein>
<feature type="chain" id="PRO_5006131647" description="YARHG domain-containing protein" evidence="1">
    <location>
        <begin position="22"/>
        <end position="237"/>
    </location>
</feature>
<evidence type="ECO:0000313" key="3">
    <source>
        <dbReference type="Proteomes" id="UP000048984"/>
    </source>
</evidence>
<evidence type="ECO:0008006" key="4">
    <source>
        <dbReference type="Google" id="ProtNLM"/>
    </source>
</evidence>
<dbReference type="STRING" id="665126.ABB55_20240"/>
<feature type="signal peptide" evidence="1">
    <location>
        <begin position="1"/>
        <end position="21"/>
    </location>
</feature>
<reference evidence="2 3" key="2">
    <citation type="submission" date="2015-10" db="EMBL/GenBank/DDBJ databases">
        <title>Draft Genome Sequence of Prosthecomicrobium hirschii ATCC 27832.</title>
        <authorList>
            <person name="Daniel J."/>
            <person name="Givan S.A."/>
            <person name="Brun Y.V."/>
            <person name="Brown P.J."/>
        </authorList>
    </citation>
    <scope>NUCLEOTIDE SEQUENCE [LARGE SCALE GENOMIC DNA]</scope>
    <source>
        <strain evidence="2 3">16</strain>
    </source>
</reference>
<evidence type="ECO:0000313" key="2">
    <source>
        <dbReference type="EMBL" id="KPL54256.1"/>
    </source>
</evidence>
<dbReference type="EMBL" id="LJYW01000001">
    <property type="protein sequence ID" value="KPL54256.1"/>
    <property type="molecule type" value="Genomic_DNA"/>
</dbReference>
<organism evidence="2 3">
    <name type="scientific">Prosthecodimorpha hirschii</name>
    <dbReference type="NCBI Taxonomy" id="665126"/>
    <lineage>
        <taxon>Bacteria</taxon>
        <taxon>Pseudomonadati</taxon>
        <taxon>Pseudomonadota</taxon>
        <taxon>Alphaproteobacteria</taxon>
        <taxon>Hyphomicrobiales</taxon>
        <taxon>Ancalomicrobiaceae</taxon>
        <taxon>Prosthecodimorpha</taxon>
    </lineage>
</organism>
<comment type="caution">
    <text evidence="2">The sequence shown here is derived from an EMBL/GenBank/DDBJ whole genome shotgun (WGS) entry which is preliminary data.</text>
</comment>
<proteinExistence type="predicted"/>
<accession>A0A0P6VN55</accession>
<name>A0A0P6VN55_9HYPH</name>
<dbReference type="RefSeq" id="WP_054360424.1">
    <property type="nucleotide sequence ID" value="NZ_JAPCYQ010000001.1"/>
</dbReference>
<sequence>MTGRAIATALLAALAATPALAASKTIEYGTGACSYKLRFDPAKVNETQLRDTLRLLFDAPVPDLFDQPDPARLQKQIAAAEQSCKAKLDEIGRLKLLAVPGVEAARDQLRAETELSCRMSLAELRGFTDPAQLNGFTTEPKCTFYIDALAGRVPKAKALETLSAASCADNASPARCRKEFADRAGDDTKYRIDLLSYGWRNCVLHAPDQPASDGNAARNEIGEKIIARYKIKESCED</sequence>
<gene>
    <name evidence="2" type="ORF">ABB55_20240</name>
</gene>
<keyword evidence="3" id="KW-1185">Reference proteome</keyword>
<dbReference type="AlphaFoldDB" id="A0A0P6VN55"/>
<reference evidence="2 3" key="1">
    <citation type="submission" date="2015-09" db="EMBL/GenBank/DDBJ databases">
        <authorList>
            <person name="Jackson K.R."/>
            <person name="Lunt B.L."/>
            <person name="Fisher J.N.B."/>
            <person name="Gardner A.V."/>
            <person name="Bailey M.E."/>
            <person name="Deus L.M."/>
            <person name="Earl A.S."/>
            <person name="Gibby P.D."/>
            <person name="Hartmann K.A."/>
            <person name="Liu J.E."/>
            <person name="Manci A.M."/>
            <person name="Nielsen D.A."/>
            <person name="Solomon M.B."/>
            <person name="Breakwell D.P."/>
            <person name="Burnett S.H."/>
            <person name="Grose J.H."/>
        </authorList>
    </citation>
    <scope>NUCLEOTIDE SEQUENCE [LARGE SCALE GENOMIC DNA]</scope>
    <source>
        <strain evidence="2 3">16</strain>
    </source>
</reference>
<dbReference type="Proteomes" id="UP000048984">
    <property type="component" value="Unassembled WGS sequence"/>
</dbReference>